<accession>A0ABV9C1Y5</accession>
<protein>
    <recommendedName>
        <fullName evidence="3">Heme exporter protein D</fullName>
    </recommendedName>
</protein>
<sequence>MSSVLVGSFAISALVIEIAIMRTLEARWIVARDARREAQS</sequence>
<evidence type="ECO:0000313" key="1">
    <source>
        <dbReference type="EMBL" id="MFC4526996.1"/>
    </source>
</evidence>
<evidence type="ECO:0000313" key="2">
    <source>
        <dbReference type="Proteomes" id="UP001595961"/>
    </source>
</evidence>
<keyword evidence="2" id="KW-1185">Reference proteome</keyword>
<gene>
    <name evidence="1" type="ORF">ACFO5W_10175</name>
</gene>
<reference evidence="2" key="1">
    <citation type="journal article" date="2019" name="Int. J. Syst. Evol. Microbiol.">
        <title>The Global Catalogue of Microorganisms (GCM) 10K type strain sequencing project: providing services to taxonomists for standard genome sequencing and annotation.</title>
        <authorList>
            <consortium name="The Broad Institute Genomics Platform"/>
            <consortium name="The Broad Institute Genome Sequencing Center for Infectious Disease"/>
            <person name="Wu L."/>
            <person name="Ma J."/>
        </authorList>
    </citation>
    <scope>NUCLEOTIDE SEQUENCE [LARGE SCALE GENOMIC DNA]</scope>
    <source>
        <strain evidence="2">CCM 4481</strain>
    </source>
</reference>
<dbReference type="RefSeq" id="WP_266148898.1">
    <property type="nucleotide sequence ID" value="NZ_CP064028.1"/>
</dbReference>
<name>A0ABV9C1Y5_9GAMM</name>
<proteinExistence type="predicted"/>
<organism evidence="1 2">
    <name type="scientific">Dyella halodurans</name>
    <dbReference type="NCBI Taxonomy" id="1920171"/>
    <lineage>
        <taxon>Bacteria</taxon>
        <taxon>Pseudomonadati</taxon>
        <taxon>Pseudomonadota</taxon>
        <taxon>Gammaproteobacteria</taxon>
        <taxon>Lysobacterales</taxon>
        <taxon>Rhodanobacteraceae</taxon>
        <taxon>Dyella</taxon>
    </lineage>
</organism>
<dbReference type="Proteomes" id="UP001595961">
    <property type="component" value="Unassembled WGS sequence"/>
</dbReference>
<comment type="caution">
    <text evidence="1">The sequence shown here is derived from an EMBL/GenBank/DDBJ whole genome shotgun (WGS) entry which is preliminary data.</text>
</comment>
<evidence type="ECO:0008006" key="3">
    <source>
        <dbReference type="Google" id="ProtNLM"/>
    </source>
</evidence>
<dbReference type="EMBL" id="JBHSGA010000017">
    <property type="protein sequence ID" value="MFC4526996.1"/>
    <property type="molecule type" value="Genomic_DNA"/>
</dbReference>